<evidence type="ECO:0000259" key="2">
    <source>
        <dbReference type="Pfam" id="PF06985"/>
    </source>
</evidence>
<name>A0A8H6VF34_9PEZI</name>
<reference evidence="3" key="1">
    <citation type="submission" date="2020-04" db="EMBL/GenBank/DDBJ databases">
        <title>Draft genome resource of the tomato pathogen Pseudocercospora fuligena.</title>
        <authorList>
            <person name="Zaccaron A."/>
        </authorList>
    </citation>
    <scope>NUCLEOTIDE SEQUENCE</scope>
    <source>
        <strain evidence="3">PF001</strain>
    </source>
</reference>
<evidence type="ECO:0000313" key="4">
    <source>
        <dbReference type="Proteomes" id="UP000660729"/>
    </source>
</evidence>
<feature type="domain" description="Heterokaryon incompatibility" evidence="2">
    <location>
        <begin position="134"/>
        <end position="282"/>
    </location>
</feature>
<organism evidence="3 4">
    <name type="scientific">Pseudocercospora fuligena</name>
    <dbReference type="NCBI Taxonomy" id="685502"/>
    <lineage>
        <taxon>Eukaryota</taxon>
        <taxon>Fungi</taxon>
        <taxon>Dikarya</taxon>
        <taxon>Ascomycota</taxon>
        <taxon>Pezizomycotina</taxon>
        <taxon>Dothideomycetes</taxon>
        <taxon>Dothideomycetidae</taxon>
        <taxon>Mycosphaerellales</taxon>
        <taxon>Mycosphaerellaceae</taxon>
        <taxon>Pseudocercospora</taxon>
    </lineage>
</organism>
<dbReference type="Pfam" id="PF26639">
    <property type="entry name" value="Het-6_barrel"/>
    <property type="match status" value="1"/>
</dbReference>
<comment type="caution">
    <text evidence="3">The sequence shown here is derived from an EMBL/GenBank/DDBJ whole genome shotgun (WGS) entry which is preliminary data.</text>
</comment>
<feature type="region of interest" description="Disordered" evidence="1">
    <location>
        <begin position="1"/>
        <end position="30"/>
    </location>
</feature>
<dbReference type="AlphaFoldDB" id="A0A8H6VF34"/>
<dbReference type="PANTHER" id="PTHR24148:SF64">
    <property type="entry name" value="HETEROKARYON INCOMPATIBILITY DOMAIN-CONTAINING PROTEIN"/>
    <property type="match status" value="1"/>
</dbReference>
<protein>
    <submittedName>
        <fullName evidence="3">Heterokaryon incompatibility protein 6, OR allele</fullName>
    </submittedName>
</protein>
<dbReference type="Proteomes" id="UP000660729">
    <property type="component" value="Unassembled WGS sequence"/>
</dbReference>
<proteinExistence type="predicted"/>
<feature type="compositionally biased region" description="Basic and acidic residues" evidence="1">
    <location>
        <begin position="7"/>
        <end position="21"/>
    </location>
</feature>
<accession>A0A8H6VF34</accession>
<dbReference type="PANTHER" id="PTHR24148">
    <property type="entry name" value="ANKYRIN REPEAT DOMAIN-CONTAINING PROTEIN 39 HOMOLOG-RELATED"/>
    <property type="match status" value="1"/>
</dbReference>
<keyword evidence="4" id="KW-1185">Reference proteome</keyword>
<dbReference type="OrthoDB" id="2288928at2759"/>
<evidence type="ECO:0000313" key="3">
    <source>
        <dbReference type="EMBL" id="KAF7188187.1"/>
    </source>
</evidence>
<gene>
    <name evidence="3" type="ORF">HII31_10472</name>
</gene>
<dbReference type="InterPro" id="IPR010730">
    <property type="entry name" value="HET"/>
</dbReference>
<evidence type="ECO:0000256" key="1">
    <source>
        <dbReference type="SAM" id="MobiDB-lite"/>
    </source>
</evidence>
<sequence>MSEDGSTEQKAEPFDVAKADEPYEVSSTSNPEYDIECKNALAQFLLPSKWRSTSVPHSDRPYLGTRHRDEIRLFELVPANADTRITGKLFPATLDFKFPAPRSKAVSTFQKSEACKQTDIAIDISSRGPRPVRYTALSYFWGSPDRDCTIMIDDYRVQITRSLDEALRHLRDRERPTVLWVDQICIDQTEEDDKKRQIPLMGRIYQHAYTTVIWLGGEDNQNLFQIVQIMNGMDRDSKRLCDEVKNLKRGEREVLAASGDSYKKLDTLLQHPWFTRTWIIQEVCMSNRAYLLQAHSNIAWETFADYCGNEIAWLFREGGSNQPQYSINGWKAVIRMREIRSTFIDAKHDEDWYEILLHALLVTRYANATKPADKVFGILGLCSKDTGKRVMRLSRESLPTFLTRVSRYIINRGSKVSSILLGCIDHPCELHMPSWAVDWSKPRVTEALGHLEDSCEIFTWKTLNAGDPTELDLPLKRERVRSRRLELTGKRFDTIAKLSMIILHTKISAELHQLQSSRLKSCIDFATISRFDYQRPGHYRNFVKTKDGFPAFIATMTAGLPESLDAPERDRQEHLTSVNDMLGMLCDTISGKRPTFRLQTRGKDHLTLKDLEDGGELEWCFDYFRVLFTRAMLNRCLCWTSRGLLGLVPRYAEEEDEIWVLPHAPVPFVLRPTKTRKSHYTLIGECYCHEIMDGKLMRDKSKPLRRIVLV</sequence>
<dbReference type="EMBL" id="JABCIY010000213">
    <property type="protein sequence ID" value="KAF7188187.1"/>
    <property type="molecule type" value="Genomic_DNA"/>
</dbReference>
<dbReference type="InterPro" id="IPR052895">
    <property type="entry name" value="HetReg/Transcr_Mod"/>
</dbReference>
<dbReference type="Pfam" id="PF06985">
    <property type="entry name" value="HET"/>
    <property type="match status" value="1"/>
</dbReference>